<feature type="transmembrane region" description="Helical" evidence="1">
    <location>
        <begin position="85"/>
        <end position="110"/>
    </location>
</feature>
<evidence type="ECO:0000256" key="1">
    <source>
        <dbReference type="SAM" id="Phobius"/>
    </source>
</evidence>
<name>A0A081A6Y9_PHYNI</name>
<sequence length="126" mass="14067">MTESQHADAQAQHAEVPVSADDVAVAAIKPHKTSSKKNEYRPLCCGNSWQDLIIIPICLMGVYALLGALFALCTRSVLQTDDTNTALWVFFVFYVFFIFMLALVLGTVAYNRKMLKAHQDDEPEDL</sequence>
<dbReference type="EMBL" id="ANJA01001768">
    <property type="protein sequence ID" value="ETO74650.1"/>
    <property type="molecule type" value="Genomic_DNA"/>
</dbReference>
<dbReference type="OrthoDB" id="78780at2759"/>
<keyword evidence="1" id="KW-0472">Membrane</keyword>
<reference evidence="2 3" key="1">
    <citation type="submission" date="2013-11" db="EMBL/GenBank/DDBJ databases">
        <title>The Genome Sequence of Phytophthora parasitica P1976.</title>
        <authorList>
            <consortium name="The Broad Institute Genomics Platform"/>
            <person name="Russ C."/>
            <person name="Tyler B."/>
            <person name="Panabieres F."/>
            <person name="Shan W."/>
            <person name="Tripathy S."/>
            <person name="Grunwald N."/>
            <person name="Machado M."/>
            <person name="Johnson C.S."/>
            <person name="Walker B."/>
            <person name="Young S."/>
            <person name="Zeng Q."/>
            <person name="Gargeya S."/>
            <person name="Fitzgerald M."/>
            <person name="Haas B."/>
            <person name="Abouelleil A."/>
            <person name="Allen A.W."/>
            <person name="Alvarado L."/>
            <person name="Arachchi H.M."/>
            <person name="Berlin A.M."/>
            <person name="Chapman S.B."/>
            <person name="Gainer-Dewar J."/>
            <person name="Goldberg J."/>
            <person name="Griggs A."/>
            <person name="Gujja S."/>
            <person name="Hansen M."/>
            <person name="Howarth C."/>
            <person name="Imamovic A."/>
            <person name="Ireland A."/>
            <person name="Larimer J."/>
            <person name="McCowan C."/>
            <person name="Murphy C."/>
            <person name="Pearson M."/>
            <person name="Poon T.W."/>
            <person name="Priest M."/>
            <person name="Roberts A."/>
            <person name="Saif S."/>
            <person name="Shea T."/>
            <person name="Sisk P."/>
            <person name="Sykes S."/>
            <person name="Wortman J."/>
            <person name="Nusbaum C."/>
            <person name="Birren B."/>
        </authorList>
    </citation>
    <scope>NUCLEOTIDE SEQUENCE [LARGE SCALE GENOMIC DNA]</scope>
    <source>
        <strain evidence="2 3">P1976</strain>
    </source>
</reference>
<keyword evidence="1" id="KW-0812">Transmembrane</keyword>
<proteinExistence type="predicted"/>
<feature type="transmembrane region" description="Helical" evidence="1">
    <location>
        <begin position="52"/>
        <end position="73"/>
    </location>
</feature>
<accession>A0A081A6Y9</accession>
<dbReference type="AlphaFoldDB" id="A0A081A6Y9"/>
<organism evidence="2 3">
    <name type="scientific">Phytophthora nicotianae P1976</name>
    <dbReference type="NCBI Taxonomy" id="1317066"/>
    <lineage>
        <taxon>Eukaryota</taxon>
        <taxon>Sar</taxon>
        <taxon>Stramenopiles</taxon>
        <taxon>Oomycota</taxon>
        <taxon>Peronosporomycetes</taxon>
        <taxon>Peronosporales</taxon>
        <taxon>Peronosporaceae</taxon>
        <taxon>Phytophthora</taxon>
    </lineage>
</organism>
<evidence type="ECO:0000313" key="3">
    <source>
        <dbReference type="Proteomes" id="UP000028582"/>
    </source>
</evidence>
<protein>
    <submittedName>
        <fullName evidence="2">Uncharacterized protein</fullName>
    </submittedName>
</protein>
<comment type="caution">
    <text evidence="2">The sequence shown here is derived from an EMBL/GenBank/DDBJ whole genome shotgun (WGS) entry which is preliminary data.</text>
</comment>
<gene>
    <name evidence="2" type="ORF">F444_09656</name>
</gene>
<keyword evidence="1" id="KW-1133">Transmembrane helix</keyword>
<evidence type="ECO:0000313" key="2">
    <source>
        <dbReference type="EMBL" id="ETO74650.1"/>
    </source>
</evidence>
<dbReference type="Proteomes" id="UP000028582">
    <property type="component" value="Unassembled WGS sequence"/>
</dbReference>